<dbReference type="InterPro" id="IPR001638">
    <property type="entry name" value="Solute-binding_3/MltF_N"/>
</dbReference>
<dbReference type="Pfam" id="PF00497">
    <property type="entry name" value="SBP_bac_3"/>
    <property type="match status" value="1"/>
</dbReference>
<feature type="domain" description="Ionotropic glutamate receptor C-terminal" evidence="7">
    <location>
        <begin position="30"/>
        <end position="256"/>
    </location>
</feature>
<dbReference type="InterPro" id="IPR001320">
    <property type="entry name" value="Iontro_rcpt_C"/>
</dbReference>
<evidence type="ECO:0000259" key="6">
    <source>
        <dbReference type="SMART" id="SM00062"/>
    </source>
</evidence>
<evidence type="ECO:0000256" key="2">
    <source>
        <dbReference type="ARBA" id="ARBA00010333"/>
    </source>
</evidence>
<organism evidence="8 9">
    <name type="scientific">Hydrogenispora ethanolica</name>
    <dbReference type="NCBI Taxonomy" id="1082276"/>
    <lineage>
        <taxon>Bacteria</taxon>
        <taxon>Bacillati</taxon>
        <taxon>Bacillota</taxon>
        <taxon>Hydrogenispora</taxon>
    </lineage>
</organism>
<evidence type="ECO:0000256" key="1">
    <source>
        <dbReference type="ARBA" id="ARBA00004196"/>
    </source>
</evidence>
<dbReference type="Proteomes" id="UP000295008">
    <property type="component" value="Unassembled WGS sequence"/>
</dbReference>
<dbReference type="OrthoDB" id="8613538at2"/>
<evidence type="ECO:0000256" key="5">
    <source>
        <dbReference type="SAM" id="SignalP"/>
    </source>
</evidence>
<dbReference type="GO" id="GO:0015276">
    <property type="term" value="F:ligand-gated monoatomic ion channel activity"/>
    <property type="evidence" value="ECO:0007669"/>
    <property type="project" value="InterPro"/>
</dbReference>
<sequence length="260" mass="28748">MKNFRFILAMALIGIILAGSAFAASPSKKTILVGTEGVYAPFTYVDDKGNLTGYDVEVVRAIAKKANLDVKFLPTPWDSMFLGLETKKFDVIANQISKNPEREKKYIFSDSYLISGAQIIVRGDRTGAINSLADLKGFKVGTGVGSNYTKILEDYNNAKKEFEIKYYDGNLTTVLQDIVAGRLDATLNERLTVGYNVKQLGLNVKLVGKPLALVPSHFVFRKDKAGQELKAKFDKALAELKKEGVLVKLSQEWFSADFTK</sequence>
<dbReference type="GO" id="GO:0016020">
    <property type="term" value="C:membrane"/>
    <property type="evidence" value="ECO:0007669"/>
    <property type="project" value="InterPro"/>
</dbReference>
<feature type="signal peptide" evidence="5">
    <location>
        <begin position="1"/>
        <end position="23"/>
    </location>
</feature>
<dbReference type="RefSeq" id="WP_132014235.1">
    <property type="nucleotide sequence ID" value="NZ_SLUN01000011.1"/>
</dbReference>
<feature type="chain" id="PRO_5020215321" evidence="5">
    <location>
        <begin position="24"/>
        <end position="260"/>
    </location>
</feature>
<proteinExistence type="inferred from homology"/>
<keyword evidence="3 5" id="KW-0732">Signal</keyword>
<dbReference type="InterPro" id="IPR018313">
    <property type="entry name" value="SBP_3_CS"/>
</dbReference>
<name>A0A4R1RTN2_HYDET</name>
<protein>
    <submittedName>
        <fullName evidence="8">L-cystine transport system substrate-binding protein</fullName>
    </submittedName>
</protein>
<reference evidence="8 9" key="1">
    <citation type="submission" date="2019-03" db="EMBL/GenBank/DDBJ databases">
        <title>Genomic Encyclopedia of Type Strains, Phase IV (KMG-IV): sequencing the most valuable type-strain genomes for metagenomic binning, comparative biology and taxonomic classification.</title>
        <authorList>
            <person name="Goeker M."/>
        </authorList>
    </citation>
    <scope>NUCLEOTIDE SEQUENCE [LARGE SCALE GENOMIC DNA]</scope>
    <source>
        <strain evidence="8 9">LX-B</strain>
    </source>
</reference>
<evidence type="ECO:0000313" key="9">
    <source>
        <dbReference type="Proteomes" id="UP000295008"/>
    </source>
</evidence>
<comment type="subcellular location">
    <subcellularLocation>
        <location evidence="1">Cell envelope</location>
    </subcellularLocation>
</comment>
<accession>A0A4R1RTN2</accession>
<dbReference type="SUPFAM" id="SSF53850">
    <property type="entry name" value="Periplasmic binding protein-like II"/>
    <property type="match status" value="1"/>
</dbReference>
<dbReference type="CDD" id="cd13626">
    <property type="entry name" value="PBP2_Cystine_like"/>
    <property type="match status" value="1"/>
</dbReference>
<dbReference type="GO" id="GO:0030313">
    <property type="term" value="C:cell envelope"/>
    <property type="evidence" value="ECO:0007669"/>
    <property type="project" value="UniProtKB-SubCell"/>
</dbReference>
<gene>
    <name evidence="8" type="ORF">EDC14_101126</name>
</gene>
<dbReference type="EMBL" id="SLUN01000011">
    <property type="protein sequence ID" value="TCL69905.1"/>
    <property type="molecule type" value="Genomic_DNA"/>
</dbReference>
<comment type="similarity">
    <text evidence="2 4">Belongs to the bacterial solute-binding protein 3 family.</text>
</comment>
<dbReference type="PANTHER" id="PTHR35936">
    <property type="entry name" value="MEMBRANE-BOUND LYTIC MUREIN TRANSGLYCOSYLASE F"/>
    <property type="match status" value="1"/>
</dbReference>
<evidence type="ECO:0000313" key="8">
    <source>
        <dbReference type="EMBL" id="TCL69905.1"/>
    </source>
</evidence>
<evidence type="ECO:0000256" key="4">
    <source>
        <dbReference type="RuleBase" id="RU003744"/>
    </source>
</evidence>
<comment type="caution">
    <text evidence="8">The sequence shown here is derived from an EMBL/GenBank/DDBJ whole genome shotgun (WGS) entry which is preliminary data.</text>
</comment>
<dbReference type="SMART" id="SM00062">
    <property type="entry name" value="PBPb"/>
    <property type="match status" value="1"/>
</dbReference>
<keyword evidence="9" id="KW-1185">Reference proteome</keyword>
<feature type="domain" description="Solute-binding protein family 3/N-terminal" evidence="6">
    <location>
        <begin position="30"/>
        <end position="257"/>
    </location>
</feature>
<dbReference type="PANTHER" id="PTHR35936:SF19">
    <property type="entry name" value="AMINO-ACID-BINDING PROTEIN YXEM-RELATED"/>
    <property type="match status" value="1"/>
</dbReference>
<evidence type="ECO:0000259" key="7">
    <source>
        <dbReference type="SMART" id="SM00079"/>
    </source>
</evidence>
<dbReference type="AlphaFoldDB" id="A0A4R1RTN2"/>
<dbReference type="PROSITE" id="PS01039">
    <property type="entry name" value="SBP_BACTERIAL_3"/>
    <property type="match status" value="1"/>
</dbReference>
<dbReference type="SMART" id="SM00079">
    <property type="entry name" value="PBPe"/>
    <property type="match status" value="1"/>
</dbReference>
<dbReference type="Gene3D" id="3.40.190.10">
    <property type="entry name" value="Periplasmic binding protein-like II"/>
    <property type="match status" value="2"/>
</dbReference>
<evidence type="ECO:0000256" key="3">
    <source>
        <dbReference type="ARBA" id="ARBA00022729"/>
    </source>
</evidence>